<dbReference type="GO" id="GO:0003724">
    <property type="term" value="F:RNA helicase activity"/>
    <property type="evidence" value="ECO:0007669"/>
    <property type="project" value="UniProtKB-EC"/>
</dbReference>
<proteinExistence type="inferred from homology"/>
<dbReference type="CDD" id="cd18787">
    <property type="entry name" value="SF2_C_DEAD"/>
    <property type="match status" value="1"/>
</dbReference>
<dbReference type="InterPro" id="IPR014001">
    <property type="entry name" value="Helicase_ATP-bd"/>
</dbReference>
<dbReference type="InterPro" id="IPR000629">
    <property type="entry name" value="RNA-helicase_DEAD-box_CS"/>
</dbReference>
<comment type="catalytic activity">
    <reaction evidence="12">
        <text>ATP + H2O = ADP + phosphate + H(+)</text>
        <dbReference type="Rhea" id="RHEA:13065"/>
        <dbReference type="ChEBI" id="CHEBI:15377"/>
        <dbReference type="ChEBI" id="CHEBI:15378"/>
        <dbReference type="ChEBI" id="CHEBI:30616"/>
        <dbReference type="ChEBI" id="CHEBI:43474"/>
        <dbReference type="ChEBI" id="CHEBI:456216"/>
        <dbReference type="EC" id="3.6.4.13"/>
    </reaction>
</comment>
<dbReference type="InterPro" id="IPR014014">
    <property type="entry name" value="RNA_helicase_DEAD_Q_motif"/>
</dbReference>
<evidence type="ECO:0000256" key="1">
    <source>
        <dbReference type="ARBA" id="ARBA00004123"/>
    </source>
</evidence>
<feature type="short sequence motif" description="Q motif" evidence="14">
    <location>
        <begin position="234"/>
        <end position="262"/>
    </location>
</feature>
<feature type="domain" description="Helicase C-terminal" evidence="18">
    <location>
        <begin position="484"/>
        <end position="630"/>
    </location>
</feature>
<dbReference type="PROSITE" id="PS51195">
    <property type="entry name" value="Q_MOTIF"/>
    <property type="match status" value="1"/>
</dbReference>
<keyword evidence="4 15" id="KW-0547">Nucleotide-binding</keyword>
<evidence type="ECO:0000259" key="19">
    <source>
        <dbReference type="PROSITE" id="PS51195"/>
    </source>
</evidence>
<gene>
    <name evidence="20" type="ORF">ISN45_Aa01g019760</name>
</gene>
<evidence type="ECO:0000256" key="6">
    <source>
        <dbReference type="ARBA" id="ARBA00022806"/>
    </source>
</evidence>
<evidence type="ECO:0000313" key="21">
    <source>
        <dbReference type="Proteomes" id="UP000694240"/>
    </source>
</evidence>
<dbReference type="SMART" id="SM00487">
    <property type="entry name" value="DEXDc"/>
    <property type="match status" value="1"/>
</dbReference>
<dbReference type="Pfam" id="PF00271">
    <property type="entry name" value="Helicase_C"/>
    <property type="match status" value="1"/>
</dbReference>
<dbReference type="GO" id="GO:0006397">
    <property type="term" value="P:mRNA processing"/>
    <property type="evidence" value="ECO:0007669"/>
    <property type="project" value="UniProtKB-KW"/>
</dbReference>
<dbReference type="Pfam" id="PF00270">
    <property type="entry name" value="DEAD"/>
    <property type="match status" value="1"/>
</dbReference>
<dbReference type="InterPro" id="IPR011545">
    <property type="entry name" value="DEAD/DEAH_box_helicase_dom"/>
</dbReference>
<keyword evidence="8" id="KW-0694">RNA-binding</keyword>
<dbReference type="Pfam" id="PF25430">
    <property type="entry name" value="DDX23"/>
    <property type="match status" value="1"/>
</dbReference>
<dbReference type="EMBL" id="JAEFBK010000006">
    <property type="protein sequence ID" value="KAG7593158.1"/>
    <property type="molecule type" value="Genomic_DNA"/>
</dbReference>
<feature type="domain" description="Helicase ATP-binding" evidence="17">
    <location>
        <begin position="265"/>
        <end position="460"/>
    </location>
</feature>
<name>A0A8T2BZG2_9BRAS</name>
<dbReference type="GO" id="GO:0005634">
    <property type="term" value="C:nucleus"/>
    <property type="evidence" value="ECO:0007669"/>
    <property type="project" value="UniProtKB-SubCell"/>
</dbReference>
<evidence type="ECO:0000256" key="14">
    <source>
        <dbReference type="PROSITE-ProRule" id="PRU00552"/>
    </source>
</evidence>
<evidence type="ECO:0000259" key="18">
    <source>
        <dbReference type="PROSITE" id="PS51194"/>
    </source>
</evidence>
<feature type="compositionally biased region" description="Basic and acidic residues" evidence="16">
    <location>
        <begin position="77"/>
        <end position="95"/>
    </location>
</feature>
<evidence type="ECO:0000256" key="10">
    <source>
        <dbReference type="ARBA" id="ARBA00023242"/>
    </source>
</evidence>
<reference evidence="20 21" key="1">
    <citation type="submission" date="2020-12" db="EMBL/GenBank/DDBJ databases">
        <title>Concerted genomic and epigenomic changes stabilize Arabidopsis allopolyploids.</title>
        <authorList>
            <person name="Chen Z."/>
        </authorList>
    </citation>
    <scope>NUCLEOTIDE SEQUENCE [LARGE SCALE GENOMIC DNA]</scope>
    <source>
        <strain evidence="20">Allo738</strain>
        <tissue evidence="20">Leaf</tissue>
    </source>
</reference>
<dbReference type="CDD" id="cd17945">
    <property type="entry name" value="DEADc_DDX23"/>
    <property type="match status" value="1"/>
</dbReference>
<evidence type="ECO:0000256" key="12">
    <source>
        <dbReference type="ARBA" id="ARBA00047984"/>
    </source>
</evidence>
<dbReference type="AlphaFoldDB" id="A0A8T2BZG2"/>
<dbReference type="PROSITE" id="PS51192">
    <property type="entry name" value="HELICASE_ATP_BIND_1"/>
    <property type="match status" value="1"/>
</dbReference>
<sequence>MKQSFEGFMETAMEKKTLDSDNILKPVFLTKAHREELALKRRQDEIADRDRCLVQISCSNPDNGDGNRYRDRKRERHSGSDRKRDRESDREFRKRDVKARVEKLEKLKYEKEINAMKEQYLGSTKPKKRVIIKPSKNFRFDWENTEDTSSGDMNVLYQNPHEAQLLFGRGFRAGIDRREQKKLVETKHSREKREEEDKHWSEKKLEEMSERDWRIFKEDFDISYKGSKIPHPMRSWKESRLSYELLKAVKRAGYEKPKPIQMAAIPLGLEQRDVIGISQTGSGKTAAFVLPMLAYISRLPPMREENQTEGPYALVMAPTRELAHQIEEETVKFARYLGFKAISITGGESIEKQALKLSQGCEILIATPGRLLDFLERRYVVLDQCNYLVLDEADRMIDMGFEPQVAEVLDAMPSSNLKPEKEDEELEEKKIYRTTYMFSATMLPSVERLARKYLRNPVVVTIGETTKFITQQVVMTKESDKFSRLKKLIDDLGDDKTAIVFVNTRNKVDFIVKNLEKLARCRVTTLHAGKSQEQRDYSLEEFKKKRFNVLVTTDVLGRGLDILDLAQVINYDMPNTMDLYTHRIGRTGRAGKTGVATTFLTLEDKYVFYGLKQKLIECNSLVPPELARHEASKFKPGTIPDRFSHF</sequence>
<evidence type="ECO:0000313" key="20">
    <source>
        <dbReference type="EMBL" id="KAG7593158.1"/>
    </source>
</evidence>
<keyword evidence="7 15" id="KW-0067">ATP-binding</keyword>
<evidence type="ECO:0000256" key="11">
    <source>
        <dbReference type="ARBA" id="ARBA00037954"/>
    </source>
</evidence>
<evidence type="ECO:0000256" key="4">
    <source>
        <dbReference type="ARBA" id="ARBA00022741"/>
    </source>
</evidence>
<dbReference type="SMART" id="SM00490">
    <property type="entry name" value="HELICc"/>
    <property type="match status" value="1"/>
</dbReference>
<dbReference type="GO" id="GO:0003723">
    <property type="term" value="F:RNA binding"/>
    <property type="evidence" value="ECO:0007669"/>
    <property type="project" value="UniProtKB-KW"/>
</dbReference>
<comment type="subcellular location">
    <subcellularLocation>
        <location evidence="1">Nucleus</location>
    </subcellularLocation>
</comment>
<evidence type="ECO:0000256" key="5">
    <source>
        <dbReference type="ARBA" id="ARBA00022801"/>
    </source>
</evidence>
<evidence type="ECO:0000256" key="15">
    <source>
        <dbReference type="RuleBase" id="RU000492"/>
    </source>
</evidence>
<dbReference type="PANTHER" id="PTHR47958">
    <property type="entry name" value="ATP-DEPENDENT RNA HELICASE DBP3"/>
    <property type="match status" value="1"/>
</dbReference>
<comment type="similarity">
    <text evidence="11">Belongs to the DEAD box helicase family. DDX23/PRP28 subfamily.</text>
</comment>
<keyword evidence="3" id="KW-0507">mRNA processing</keyword>
<protein>
    <recommendedName>
        <fullName evidence="13">DEAD-box ATP-dependent RNA helicase 21</fullName>
        <ecNumber evidence="2">3.6.4.13</ecNumber>
    </recommendedName>
</protein>
<dbReference type="GO" id="GO:0008380">
    <property type="term" value="P:RNA splicing"/>
    <property type="evidence" value="ECO:0007669"/>
    <property type="project" value="UniProtKB-KW"/>
</dbReference>
<keyword evidence="21" id="KW-1185">Reference proteome</keyword>
<evidence type="ECO:0000256" key="3">
    <source>
        <dbReference type="ARBA" id="ARBA00022664"/>
    </source>
</evidence>
<evidence type="ECO:0000256" key="16">
    <source>
        <dbReference type="SAM" id="MobiDB-lite"/>
    </source>
</evidence>
<evidence type="ECO:0000256" key="13">
    <source>
        <dbReference type="ARBA" id="ARBA00068856"/>
    </source>
</evidence>
<evidence type="ECO:0000256" key="9">
    <source>
        <dbReference type="ARBA" id="ARBA00023187"/>
    </source>
</evidence>
<evidence type="ECO:0000256" key="2">
    <source>
        <dbReference type="ARBA" id="ARBA00012552"/>
    </source>
</evidence>
<dbReference type="GO" id="GO:0005524">
    <property type="term" value="F:ATP binding"/>
    <property type="evidence" value="ECO:0007669"/>
    <property type="project" value="UniProtKB-KW"/>
</dbReference>
<evidence type="ECO:0000259" key="17">
    <source>
        <dbReference type="PROSITE" id="PS51192"/>
    </source>
</evidence>
<keyword evidence="5 15" id="KW-0378">Hydrolase</keyword>
<dbReference type="PROSITE" id="PS51194">
    <property type="entry name" value="HELICASE_CTER"/>
    <property type="match status" value="1"/>
</dbReference>
<keyword evidence="9" id="KW-0508">mRNA splicing</keyword>
<feature type="region of interest" description="Disordered" evidence="16">
    <location>
        <begin position="56"/>
        <end position="95"/>
    </location>
</feature>
<dbReference type="InterPro" id="IPR057479">
    <property type="entry name" value="PRP28/DDX23-like_helical"/>
</dbReference>
<dbReference type="GO" id="GO:0016787">
    <property type="term" value="F:hydrolase activity"/>
    <property type="evidence" value="ECO:0007669"/>
    <property type="project" value="UniProtKB-KW"/>
</dbReference>
<organism evidence="20 21">
    <name type="scientific">Arabidopsis thaliana x Arabidopsis arenosa</name>
    <dbReference type="NCBI Taxonomy" id="1240361"/>
    <lineage>
        <taxon>Eukaryota</taxon>
        <taxon>Viridiplantae</taxon>
        <taxon>Streptophyta</taxon>
        <taxon>Embryophyta</taxon>
        <taxon>Tracheophyta</taxon>
        <taxon>Spermatophyta</taxon>
        <taxon>Magnoliopsida</taxon>
        <taxon>eudicotyledons</taxon>
        <taxon>Gunneridae</taxon>
        <taxon>Pentapetalae</taxon>
        <taxon>rosids</taxon>
        <taxon>malvids</taxon>
        <taxon>Brassicales</taxon>
        <taxon>Brassicaceae</taxon>
        <taxon>Camelineae</taxon>
        <taxon>Arabidopsis</taxon>
    </lineage>
</organism>
<evidence type="ECO:0000256" key="7">
    <source>
        <dbReference type="ARBA" id="ARBA00022840"/>
    </source>
</evidence>
<comment type="caution">
    <text evidence="20">The sequence shown here is derived from an EMBL/GenBank/DDBJ whole genome shotgun (WGS) entry which is preliminary data.</text>
</comment>
<dbReference type="FunFam" id="3.40.50.300:FF:000322">
    <property type="entry name" value="probable ATP-dependent RNA helicase DDX23"/>
    <property type="match status" value="1"/>
</dbReference>
<dbReference type="InterPro" id="IPR001650">
    <property type="entry name" value="Helicase_C-like"/>
</dbReference>
<dbReference type="EC" id="3.6.4.13" evidence="2"/>
<dbReference type="PROSITE" id="PS00039">
    <property type="entry name" value="DEAD_ATP_HELICASE"/>
    <property type="match status" value="1"/>
</dbReference>
<keyword evidence="10" id="KW-0539">Nucleus</keyword>
<accession>A0A8T2BZG2</accession>
<dbReference type="Proteomes" id="UP000694240">
    <property type="component" value="Chromosome 6"/>
</dbReference>
<feature type="domain" description="DEAD-box RNA helicase Q" evidence="19">
    <location>
        <begin position="234"/>
        <end position="262"/>
    </location>
</feature>
<evidence type="ECO:0000256" key="8">
    <source>
        <dbReference type="ARBA" id="ARBA00022884"/>
    </source>
</evidence>
<keyword evidence="6 15" id="KW-0347">Helicase</keyword>